<dbReference type="OrthoDB" id="9805147at2"/>
<feature type="domain" description="Bacterial type II secretion system protein E" evidence="2">
    <location>
        <begin position="6"/>
        <end position="272"/>
    </location>
</feature>
<organism evidence="3 4">
    <name type="scientific">Chitinivibrio alkaliphilus ACht1</name>
    <dbReference type="NCBI Taxonomy" id="1313304"/>
    <lineage>
        <taxon>Bacteria</taxon>
        <taxon>Pseudomonadati</taxon>
        <taxon>Fibrobacterota</taxon>
        <taxon>Chitinivibrionia</taxon>
        <taxon>Chitinivibrionales</taxon>
        <taxon>Chitinivibrionaceae</taxon>
        <taxon>Chitinivibrio</taxon>
    </lineage>
</organism>
<dbReference type="InterPro" id="IPR006321">
    <property type="entry name" value="PilT/PilU"/>
</dbReference>
<sequence length="372" mass="41363">MDYKSLLHTMVRNKASDLHLRVGCVPYYRIHGNLVGAKTKTLTVEDMNIIIQGLLNQWQEKALKQKQEIDAGVGVPGLGRFRLNAFNQRGTPSLAIRHIKSEIPPFHSLNVPDIVLELAMQKRGLILVTGTTGSGKSTLLASMIDHINSHRASNIITIEDPIEFLHRNKKSAVAQREIGQDTSSYTTALRAAMRQDPDVIFMGEIRDEETMLGALTAADTGHLVLSTMHTLNAVETISRAVSFFPAHQHQQVRLLMSSVLQSVISMRLLPRDDKAGMVPATEIMVNHAATEEYLRDAEKTHLIPDIIKSGNQQYGSQSFDQSLEQLYKLDMVSFETAKQYASNPDDFELRVVGGISSTGEENDSSDDLIDRF</sequence>
<dbReference type="PANTHER" id="PTHR30486">
    <property type="entry name" value="TWITCHING MOTILITY PROTEIN PILT"/>
    <property type="match status" value="1"/>
</dbReference>
<evidence type="ECO:0000313" key="4">
    <source>
        <dbReference type="Proteomes" id="UP000017148"/>
    </source>
</evidence>
<accession>U7D6J7</accession>
<gene>
    <name evidence="3" type="ORF">CALK_1604</name>
</gene>
<dbReference type="eggNOG" id="COG2805">
    <property type="taxonomic scope" value="Bacteria"/>
</dbReference>
<dbReference type="InterPro" id="IPR027417">
    <property type="entry name" value="P-loop_NTPase"/>
</dbReference>
<dbReference type="PATRIC" id="fig|1313304.3.peg.1531"/>
<comment type="caution">
    <text evidence="3">The sequence shown here is derived from an EMBL/GenBank/DDBJ whole genome shotgun (WGS) entry which is preliminary data.</text>
</comment>
<dbReference type="Pfam" id="PF00437">
    <property type="entry name" value="T2SSE"/>
    <property type="match status" value="1"/>
</dbReference>
<dbReference type="Gene3D" id="3.30.450.90">
    <property type="match status" value="1"/>
</dbReference>
<dbReference type="EMBL" id="ASJR01000012">
    <property type="protein sequence ID" value="ERP31558.1"/>
    <property type="molecule type" value="Genomic_DNA"/>
</dbReference>
<protein>
    <submittedName>
        <fullName evidence="3">Twitching motility protein</fullName>
    </submittedName>
</protein>
<dbReference type="PANTHER" id="PTHR30486:SF12">
    <property type="entry name" value="TYPE IV PILUS ATPASE PILU"/>
    <property type="match status" value="1"/>
</dbReference>
<dbReference type="RefSeq" id="WP_022637056.1">
    <property type="nucleotide sequence ID" value="NZ_ASJR01000012.1"/>
</dbReference>
<keyword evidence="4" id="KW-1185">Reference proteome</keyword>
<dbReference type="GO" id="GO:0005524">
    <property type="term" value="F:ATP binding"/>
    <property type="evidence" value="ECO:0007669"/>
    <property type="project" value="InterPro"/>
</dbReference>
<dbReference type="NCBIfam" id="TIGR01420">
    <property type="entry name" value="pilT_fam"/>
    <property type="match status" value="1"/>
</dbReference>
<dbReference type="AlphaFoldDB" id="U7D6J7"/>
<dbReference type="Gene3D" id="3.40.50.300">
    <property type="entry name" value="P-loop containing nucleotide triphosphate hydrolases"/>
    <property type="match status" value="1"/>
</dbReference>
<evidence type="ECO:0000256" key="1">
    <source>
        <dbReference type="ARBA" id="ARBA00006611"/>
    </source>
</evidence>
<dbReference type="STRING" id="1313304.CALK_1604"/>
<dbReference type="SUPFAM" id="SSF52540">
    <property type="entry name" value="P-loop containing nucleoside triphosphate hydrolases"/>
    <property type="match status" value="1"/>
</dbReference>
<dbReference type="Proteomes" id="UP000017148">
    <property type="component" value="Unassembled WGS sequence"/>
</dbReference>
<dbReference type="GO" id="GO:0016887">
    <property type="term" value="F:ATP hydrolysis activity"/>
    <property type="evidence" value="ECO:0007669"/>
    <property type="project" value="InterPro"/>
</dbReference>
<comment type="similarity">
    <text evidence="1">Belongs to the GSP E family.</text>
</comment>
<dbReference type="InterPro" id="IPR001482">
    <property type="entry name" value="T2SS/T4SS_dom"/>
</dbReference>
<dbReference type="InterPro" id="IPR050921">
    <property type="entry name" value="T4SS_GSP_E_ATPase"/>
</dbReference>
<evidence type="ECO:0000313" key="3">
    <source>
        <dbReference type="EMBL" id="ERP31558.1"/>
    </source>
</evidence>
<name>U7D6J7_9BACT</name>
<evidence type="ECO:0000259" key="2">
    <source>
        <dbReference type="Pfam" id="PF00437"/>
    </source>
</evidence>
<proteinExistence type="inferred from homology"/>
<reference evidence="3 4" key="1">
    <citation type="journal article" date="2013" name="Environ. Microbiol.">
        <title>Genome analysis of Chitinivibrio alkaliphilus gen. nov., sp. nov., a novel extremely haloalkaliphilic anaerobic chitinolytic bacterium from the candidate phylum Termite Group 3.</title>
        <authorList>
            <person name="Sorokin D.Y."/>
            <person name="Gumerov V.M."/>
            <person name="Rakitin A.L."/>
            <person name="Beletsky A.V."/>
            <person name="Damste J.S."/>
            <person name="Muyzer G."/>
            <person name="Mardanov A.V."/>
            <person name="Ravin N.V."/>
        </authorList>
    </citation>
    <scope>NUCLEOTIDE SEQUENCE [LARGE SCALE GENOMIC DNA]</scope>
    <source>
        <strain evidence="3 4">ACht1</strain>
    </source>
</reference>
<dbReference type="CDD" id="cd01131">
    <property type="entry name" value="PilT"/>
    <property type="match status" value="1"/>
</dbReference>